<dbReference type="SMART" id="SM00355">
    <property type="entry name" value="ZnF_C2H2"/>
    <property type="match status" value="4"/>
</dbReference>
<dbReference type="AlphaFoldDB" id="A0AAN4Z947"/>
<feature type="compositionally biased region" description="Basic residues" evidence="1">
    <location>
        <begin position="318"/>
        <end position="327"/>
    </location>
</feature>
<feature type="compositionally biased region" description="Basic and acidic residues" evidence="1">
    <location>
        <begin position="171"/>
        <end position="187"/>
    </location>
</feature>
<reference evidence="4" key="1">
    <citation type="submission" date="2022-10" db="EMBL/GenBank/DDBJ databases">
        <title>Genome assembly of Pristionchus species.</title>
        <authorList>
            <person name="Yoshida K."/>
            <person name="Sommer R.J."/>
        </authorList>
    </citation>
    <scope>NUCLEOTIDE SEQUENCE [LARGE SCALE GENOMIC DNA]</scope>
    <source>
        <strain evidence="4">RS5460</strain>
    </source>
</reference>
<protein>
    <recommendedName>
        <fullName evidence="2">C2H2-type domain-containing protein</fullName>
    </recommendedName>
</protein>
<feature type="compositionally biased region" description="Basic and acidic residues" evidence="1">
    <location>
        <begin position="135"/>
        <end position="146"/>
    </location>
</feature>
<evidence type="ECO:0000259" key="2">
    <source>
        <dbReference type="SMART" id="SM00355"/>
    </source>
</evidence>
<feature type="region of interest" description="Disordered" evidence="1">
    <location>
        <begin position="316"/>
        <end position="359"/>
    </location>
</feature>
<gene>
    <name evidence="3" type="ORF">PMAYCL1PPCAC_05829</name>
</gene>
<feature type="domain" description="C2H2-type" evidence="2">
    <location>
        <begin position="359"/>
        <end position="382"/>
    </location>
</feature>
<name>A0AAN4Z947_9BILA</name>
<evidence type="ECO:0000313" key="3">
    <source>
        <dbReference type="EMBL" id="GMR35634.1"/>
    </source>
</evidence>
<comment type="caution">
    <text evidence="3">The sequence shown here is derived from an EMBL/GenBank/DDBJ whole genome shotgun (WGS) entry which is preliminary data.</text>
</comment>
<feature type="non-terminal residue" evidence="3">
    <location>
        <position position="509"/>
    </location>
</feature>
<dbReference type="Gene3D" id="3.30.160.60">
    <property type="entry name" value="Classic Zinc Finger"/>
    <property type="match status" value="1"/>
</dbReference>
<proteinExistence type="predicted"/>
<feature type="region of interest" description="Disordered" evidence="1">
    <location>
        <begin position="99"/>
        <end position="146"/>
    </location>
</feature>
<feature type="compositionally biased region" description="Basic and acidic residues" evidence="1">
    <location>
        <begin position="339"/>
        <end position="352"/>
    </location>
</feature>
<feature type="region of interest" description="Disordered" evidence="1">
    <location>
        <begin position="158"/>
        <end position="227"/>
    </location>
</feature>
<dbReference type="EMBL" id="BTRK01000002">
    <property type="protein sequence ID" value="GMR35634.1"/>
    <property type="molecule type" value="Genomic_DNA"/>
</dbReference>
<organism evidence="3 4">
    <name type="scientific">Pristionchus mayeri</name>
    <dbReference type="NCBI Taxonomy" id="1317129"/>
    <lineage>
        <taxon>Eukaryota</taxon>
        <taxon>Metazoa</taxon>
        <taxon>Ecdysozoa</taxon>
        <taxon>Nematoda</taxon>
        <taxon>Chromadorea</taxon>
        <taxon>Rhabditida</taxon>
        <taxon>Rhabditina</taxon>
        <taxon>Diplogasteromorpha</taxon>
        <taxon>Diplogasteroidea</taxon>
        <taxon>Neodiplogasteridae</taxon>
        <taxon>Pristionchus</taxon>
    </lineage>
</organism>
<feature type="non-terminal residue" evidence="3">
    <location>
        <position position="1"/>
    </location>
</feature>
<sequence>PMALSPLEESNHRVRVSRQCLEHVCNTYYLKGELGNDDIVVMNMTEIISDAFTHLCTGKPFSMDRLLEICETSPRETQLEKLSYALSTLLQVLLFDEEDQQETMDSPPEEQVPSSSTTETVENRQAEGNHSNGSHKHDVIEIKEDIKMEEDEEIKMKEDDYDEFPMPSLEPNKDSDESQEDVEKADEAIAGPSTQQPTNPQQASRTSSSARHKPSSNPLWIREHRKPGSPIECNYCEEHARPGNEMAAHMAKCHADLLLVFREKYSQEEEDIRKYRPARIKPFETLDEKSLKEMATLRQKYAEKARNKYSDRYLPKAPRPRRVQKRVFHADATASADPPEERERGRSPERRTEKKRANRPCSICSHPIAESKLRDNHMRLFHPVEWLNVAKCSEPACDYRHVIPSYMESHQQSNKAQHAALAKFEFPEGTRCPHCTMSIRTLDQMVAHWTKMHPYQFISKESIFQCGCGYKFSRLSALAQHWIAARCYPSVRLEVSWKTLEAVRQRKVI</sequence>
<feature type="domain" description="C2H2-type" evidence="2">
    <location>
        <begin position="390"/>
        <end position="418"/>
    </location>
</feature>
<evidence type="ECO:0000313" key="4">
    <source>
        <dbReference type="Proteomes" id="UP001328107"/>
    </source>
</evidence>
<dbReference type="InterPro" id="IPR013087">
    <property type="entry name" value="Znf_C2H2_type"/>
</dbReference>
<dbReference type="Proteomes" id="UP001328107">
    <property type="component" value="Unassembled WGS sequence"/>
</dbReference>
<feature type="domain" description="C2H2-type" evidence="2">
    <location>
        <begin position="231"/>
        <end position="254"/>
    </location>
</feature>
<feature type="domain" description="C2H2-type" evidence="2">
    <location>
        <begin position="430"/>
        <end position="453"/>
    </location>
</feature>
<keyword evidence="4" id="KW-1185">Reference proteome</keyword>
<evidence type="ECO:0000256" key="1">
    <source>
        <dbReference type="SAM" id="MobiDB-lite"/>
    </source>
</evidence>
<accession>A0AAN4Z947</accession>
<feature type="compositionally biased region" description="Polar residues" evidence="1">
    <location>
        <begin position="192"/>
        <end position="209"/>
    </location>
</feature>